<proteinExistence type="predicted"/>
<evidence type="ECO:0000313" key="4">
    <source>
        <dbReference type="EMBL" id="MBH9579139.1"/>
    </source>
</evidence>
<keyword evidence="5" id="KW-1185">Reference proteome</keyword>
<dbReference type="InterPro" id="IPR050300">
    <property type="entry name" value="GDXG_lipolytic_enzyme"/>
</dbReference>
<feature type="chain" id="PRO_5036866246" evidence="2">
    <location>
        <begin position="26"/>
        <end position="293"/>
    </location>
</feature>
<dbReference type="RefSeq" id="WP_198112907.1">
    <property type="nucleotide sequence ID" value="NZ_JAEDAK010000018.1"/>
</dbReference>
<comment type="caution">
    <text evidence="4">The sequence shown here is derived from an EMBL/GenBank/DDBJ whole genome shotgun (WGS) entry which is preliminary data.</text>
</comment>
<dbReference type="PROSITE" id="PS51257">
    <property type="entry name" value="PROKAR_LIPOPROTEIN"/>
    <property type="match status" value="1"/>
</dbReference>
<name>A0A931NJL2_9BURK</name>
<dbReference type="InterPro" id="IPR049492">
    <property type="entry name" value="BD-FAE-like_dom"/>
</dbReference>
<evidence type="ECO:0000313" key="5">
    <source>
        <dbReference type="Proteomes" id="UP000613266"/>
    </source>
</evidence>
<evidence type="ECO:0000256" key="2">
    <source>
        <dbReference type="SAM" id="SignalP"/>
    </source>
</evidence>
<feature type="domain" description="BD-FAE-like" evidence="3">
    <location>
        <begin position="52"/>
        <end position="250"/>
    </location>
</feature>
<dbReference type="AlphaFoldDB" id="A0A931NJL2"/>
<sequence length="293" mass="30464">MRRCALLLSLMTLLACGGGTGPAPAAPAEPPAPRITRGLTVCQVDGERLLGDLYQPPSGAHRRRALLFVHGGGWSTGSRADYEALARNLAGLGYTGLSVDYRLAPAVHHPAPLEDLKCALRWLRSQAAAWEVDGEKVAVIGGSAGAHLAALLAYTPDDPRFEGRGLPREGSTRVAAAVLHGGPYDLSALAGASAQALGTVQALLGTRSPTALQLQEASPTHYVRYGTVPSLILHGELDPVVPLEQAYRLAAAGVQVNAPGRLIVIPGAGHADFGRDPDAIGRALVEFLAQSLP</sequence>
<evidence type="ECO:0000259" key="3">
    <source>
        <dbReference type="Pfam" id="PF20434"/>
    </source>
</evidence>
<dbReference type="GO" id="GO:0016787">
    <property type="term" value="F:hydrolase activity"/>
    <property type="evidence" value="ECO:0007669"/>
    <property type="project" value="UniProtKB-KW"/>
</dbReference>
<organism evidence="4 5">
    <name type="scientific">Inhella proteolytica</name>
    <dbReference type="NCBI Taxonomy" id="2795029"/>
    <lineage>
        <taxon>Bacteria</taxon>
        <taxon>Pseudomonadati</taxon>
        <taxon>Pseudomonadota</taxon>
        <taxon>Betaproteobacteria</taxon>
        <taxon>Burkholderiales</taxon>
        <taxon>Sphaerotilaceae</taxon>
        <taxon>Inhella</taxon>
    </lineage>
</organism>
<dbReference type="Gene3D" id="3.40.50.1820">
    <property type="entry name" value="alpha/beta hydrolase"/>
    <property type="match status" value="1"/>
</dbReference>
<feature type="signal peptide" evidence="2">
    <location>
        <begin position="1"/>
        <end position="25"/>
    </location>
</feature>
<evidence type="ECO:0000256" key="1">
    <source>
        <dbReference type="ARBA" id="ARBA00022801"/>
    </source>
</evidence>
<protein>
    <submittedName>
        <fullName evidence="4">Alpha/beta hydrolase</fullName>
    </submittedName>
</protein>
<dbReference type="Pfam" id="PF20434">
    <property type="entry name" value="BD-FAE"/>
    <property type="match status" value="1"/>
</dbReference>
<keyword evidence="1 4" id="KW-0378">Hydrolase</keyword>
<dbReference type="SUPFAM" id="SSF53474">
    <property type="entry name" value="alpha/beta-Hydrolases"/>
    <property type="match status" value="1"/>
</dbReference>
<dbReference type="InterPro" id="IPR029058">
    <property type="entry name" value="AB_hydrolase_fold"/>
</dbReference>
<dbReference type="EMBL" id="JAEDAK010000018">
    <property type="protein sequence ID" value="MBH9579139.1"/>
    <property type="molecule type" value="Genomic_DNA"/>
</dbReference>
<accession>A0A931NJL2</accession>
<dbReference type="PANTHER" id="PTHR48081">
    <property type="entry name" value="AB HYDROLASE SUPERFAMILY PROTEIN C4A8.06C"/>
    <property type="match status" value="1"/>
</dbReference>
<reference evidence="4" key="1">
    <citation type="submission" date="2020-12" db="EMBL/GenBank/DDBJ databases">
        <title>The genome sequence of Inhella sp. 1Y17.</title>
        <authorList>
            <person name="Liu Y."/>
        </authorList>
    </citation>
    <scope>NUCLEOTIDE SEQUENCE</scope>
    <source>
        <strain evidence="4">1Y17</strain>
    </source>
</reference>
<dbReference type="Proteomes" id="UP000613266">
    <property type="component" value="Unassembled WGS sequence"/>
</dbReference>
<keyword evidence="2" id="KW-0732">Signal</keyword>
<gene>
    <name evidence="4" type="ORF">I7X39_19780</name>
</gene>